<dbReference type="EMBL" id="JACHMY010000001">
    <property type="protein sequence ID" value="MBB5839423.1"/>
    <property type="molecule type" value="Genomic_DNA"/>
</dbReference>
<sequence>MRLDRITITEYDARWPALFEEQRRPVQAALSPYLTRPIEHLGSTAVPGLPAKPIIDMLAVVTDHATVDLDPLSATGWLPAPEPGDATSRKHSWCYPSIEYRTHHLHIVEQSSPNWPTWLAFRDHLRTTPTDRDEYARLKQELAATNDQDRPAYRAGKAPFITAVLSRLQSPHTDPQA</sequence>
<dbReference type="InterPro" id="IPR007344">
    <property type="entry name" value="GrpB/CoaE"/>
</dbReference>
<proteinExistence type="predicted"/>
<dbReference type="AlphaFoldDB" id="A0A7W9JC53"/>
<dbReference type="InterPro" id="IPR043519">
    <property type="entry name" value="NT_sf"/>
</dbReference>
<dbReference type="Proteomes" id="UP000549971">
    <property type="component" value="Unassembled WGS sequence"/>
</dbReference>
<organism evidence="1 2">
    <name type="scientific">Kribbella italica</name>
    <dbReference type="NCBI Taxonomy" id="1540520"/>
    <lineage>
        <taxon>Bacteria</taxon>
        <taxon>Bacillati</taxon>
        <taxon>Actinomycetota</taxon>
        <taxon>Actinomycetes</taxon>
        <taxon>Propionibacteriales</taxon>
        <taxon>Kribbellaceae</taxon>
        <taxon>Kribbella</taxon>
    </lineage>
</organism>
<dbReference type="GO" id="GO:0016740">
    <property type="term" value="F:transferase activity"/>
    <property type="evidence" value="ECO:0007669"/>
    <property type="project" value="UniProtKB-KW"/>
</dbReference>
<accession>A0A7W9JC53</accession>
<keyword evidence="1" id="KW-0808">Transferase</keyword>
<dbReference type="Pfam" id="PF04229">
    <property type="entry name" value="GrpB"/>
    <property type="match status" value="1"/>
</dbReference>
<dbReference type="SUPFAM" id="SSF81301">
    <property type="entry name" value="Nucleotidyltransferase"/>
    <property type="match status" value="1"/>
</dbReference>
<reference evidence="1 2" key="1">
    <citation type="submission" date="2020-08" db="EMBL/GenBank/DDBJ databases">
        <title>Sequencing the genomes of 1000 actinobacteria strains.</title>
        <authorList>
            <person name="Klenk H.-P."/>
        </authorList>
    </citation>
    <scope>NUCLEOTIDE SEQUENCE [LARGE SCALE GENOMIC DNA]</scope>
    <source>
        <strain evidence="1 2">DSM 28967</strain>
    </source>
</reference>
<name>A0A7W9JC53_9ACTN</name>
<protein>
    <submittedName>
        <fullName evidence="1">GrpB-like predicted nucleotidyltransferase (UPF0157 family)</fullName>
    </submittedName>
</protein>
<gene>
    <name evidence="1" type="ORF">HDA39_006157</name>
</gene>
<keyword evidence="2" id="KW-1185">Reference proteome</keyword>
<evidence type="ECO:0000313" key="2">
    <source>
        <dbReference type="Proteomes" id="UP000549971"/>
    </source>
</evidence>
<dbReference type="RefSeq" id="WP_184801074.1">
    <property type="nucleotide sequence ID" value="NZ_JACHMY010000001.1"/>
</dbReference>
<dbReference type="Gene3D" id="3.30.460.10">
    <property type="entry name" value="Beta Polymerase, domain 2"/>
    <property type="match status" value="1"/>
</dbReference>
<evidence type="ECO:0000313" key="1">
    <source>
        <dbReference type="EMBL" id="MBB5839423.1"/>
    </source>
</evidence>
<dbReference type="PANTHER" id="PTHR34822">
    <property type="entry name" value="GRPB DOMAIN PROTEIN (AFU_ORTHOLOGUE AFUA_1G01530)"/>
    <property type="match status" value="1"/>
</dbReference>
<comment type="caution">
    <text evidence="1">The sequence shown here is derived from an EMBL/GenBank/DDBJ whole genome shotgun (WGS) entry which is preliminary data.</text>
</comment>
<dbReference type="PANTHER" id="PTHR34822:SF1">
    <property type="entry name" value="GRPB FAMILY PROTEIN"/>
    <property type="match status" value="1"/>
</dbReference>